<dbReference type="Proteomes" id="UP000297445">
    <property type="component" value="Unassembled WGS sequence"/>
</dbReference>
<reference evidence="2 3" key="1">
    <citation type="submission" date="2019-03" db="EMBL/GenBank/DDBJ databases">
        <title>Draft genome sequence of an environmental Acinetobacter seifertii from Brazil.</title>
        <authorList>
            <person name="Furlan J.P.R."/>
            <person name="Stehling E.G."/>
        </authorList>
    </citation>
    <scope>NUCLEOTIDE SEQUENCE [LARGE SCALE GENOMIC DNA]</scope>
    <source>
        <strain evidence="2 3">SAb133</strain>
    </source>
</reference>
<accession>A0A5E9PFV0</accession>
<keyword evidence="1" id="KW-0732">Signal</keyword>
<comment type="caution">
    <text evidence="2">The sequence shown here is derived from an EMBL/GenBank/DDBJ whole genome shotgun (WGS) entry which is preliminary data.</text>
</comment>
<sequence length="292" mass="32450">MNSKYYKYYMMLIALLAAYAETHGAEVMPGDYEQAPGGLTLGAIYYQHATTDALYSNGSTTAKDMKVESNIGIARMIHVFELSDRVTIEPQFLLPFGRVEGKDNASVLGSTSGIGDLILTAPVRYRLNDAKDVLAGTLYINAPTGDYDNDKALNLGSNRWKFDLQGAYVKHFTPNWALDLIGDVVFYTNNDNYGTNSDTLKQDTSFETQVMGRYMPNATTSVGLGIGHNWGGETKINNVSQDNSTETTNIRLAISKFITPKDQFVVQLGRDLSVENGLKEDFRLNLRYLRIF</sequence>
<feature type="chain" id="PRO_5022973721" evidence="1">
    <location>
        <begin position="21"/>
        <end position="292"/>
    </location>
</feature>
<evidence type="ECO:0000313" key="2">
    <source>
        <dbReference type="EMBL" id="TEU26990.1"/>
    </source>
</evidence>
<gene>
    <name evidence="2" type="ORF">E2R16_10960</name>
</gene>
<dbReference type="EMBL" id="SNSA01000005">
    <property type="protein sequence ID" value="TEU26990.1"/>
    <property type="molecule type" value="Genomic_DNA"/>
</dbReference>
<proteinExistence type="predicted"/>
<dbReference type="InterPro" id="IPR025737">
    <property type="entry name" value="FApF"/>
</dbReference>
<name>A0A5E9PFV0_9GAMM</name>
<organism evidence="2 3">
    <name type="scientific">Acinetobacter seifertii</name>
    <dbReference type="NCBI Taxonomy" id="1530123"/>
    <lineage>
        <taxon>Bacteria</taxon>
        <taxon>Pseudomonadati</taxon>
        <taxon>Pseudomonadota</taxon>
        <taxon>Gammaproteobacteria</taxon>
        <taxon>Moraxellales</taxon>
        <taxon>Moraxellaceae</taxon>
        <taxon>Acinetobacter</taxon>
        <taxon>Acinetobacter calcoaceticus/baumannii complex</taxon>
    </lineage>
</organism>
<dbReference type="RefSeq" id="WP_134262797.1">
    <property type="nucleotide sequence ID" value="NZ_JADWOK010000049.1"/>
</dbReference>
<protein>
    <submittedName>
        <fullName evidence="2">Transporter</fullName>
    </submittedName>
</protein>
<dbReference type="Pfam" id="PF13557">
    <property type="entry name" value="Phenol_MetA_deg"/>
    <property type="match status" value="1"/>
</dbReference>
<evidence type="ECO:0000256" key="1">
    <source>
        <dbReference type="SAM" id="SignalP"/>
    </source>
</evidence>
<dbReference type="AlphaFoldDB" id="A0A5E9PFV0"/>
<evidence type="ECO:0000313" key="3">
    <source>
        <dbReference type="Proteomes" id="UP000297445"/>
    </source>
</evidence>
<feature type="signal peptide" evidence="1">
    <location>
        <begin position="1"/>
        <end position="20"/>
    </location>
</feature>